<dbReference type="RefSeq" id="WP_102268275.1">
    <property type="nucleotide sequence ID" value="NZ_CALVCM010000002.1"/>
</dbReference>
<dbReference type="EMBL" id="JANGCH010000005">
    <property type="protein sequence ID" value="MCQ5121649.1"/>
    <property type="molecule type" value="Genomic_DNA"/>
</dbReference>
<reference evidence="1 2" key="1">
    <citation type="submission" date="2022-06" db="EMBL/GenBank/DDBJ databases">
        <title>Isolation of gut microbiota from human fecal samples.</title>
        <authorList>
            <person name="Pamer E.G."/>
            <person name="Barat B."/>
            <person name="Waligurski E."/>
            <person name="Medina S."/>
            <person name="Paddock L."/>
            <person name="Mostad J."/>
        </authorList>
    </citation>
    <scope>NUCLEOTIDE SEQUENCE [LARGE SCALE GENOMIC DNA]</scope>
    <source>
        <strain evidence="1 2">DFI.6.1</strain>
    </source>
</reference>
<evidence type="ECO:0000313" key="2">
    <source>
        <dbReference type="Proteomes" id="UP001524435"/>
    </source>
</evidence>
<accession>A0ABT1SKB6</accession>
<protein>
    <submittedName>
        <fullName evidence="1">Uncharacterized protein</fullName>
    </submittedName>
</protein>
<evidence type="ECO:0000313" key="1">
    <source>
        <dbReference type="EMBL" id="MCQ5121649.1"/>
    </source>
</evidence>
<organism evidence="1 2">
    <name type="scientific">Massilicoli timonensis</name>
    <dbReference type="NCBI Taxonomy" id="2015901"/>
    <lineage>
        <taxon>Bacteria</taxon>
        <taxon>Bacillati</taxon>
        <taxon>Bacillota</taxon>
        <taxon>Erysipelotrichia</taxon>
        <taxon>Erysipelotrichales</taxon>
        <taxon>Erysipelotrichaceae</taxon>
        <taxon>Massilicoli</taxon>
    </lineage>
</organism>
<gene>
    <name evidence="1" type="ORF">NE663_05160</name>
</gene>
<proteinExistence type="predicted"/>
<name>A0ABT1SKB6_9FIRM</name>
<dbReference type="Proteomes" id="UP001524435">
    <property type="component" value="Unassembled WGS sequence"/>
</dbReference>
<sequence>MEKFTMEDYKARLQSKKQDAHNKEWLYIEVNAKDLIEEYEPGVKNLNAACKAMLSEMLEGDYFVVEPKSKSKCAYALTIRYYVDNLSPERRTYAEANA</sequence>
<comment type="caution">
    <text evidence="1">The sequence shown here is derived from an EMBL/GenBank/DDBJ whole genome shotgun (WGS) entry which is preliminary data.</text>
</comment>
<keyword evidence="2" id="KW-1185">Reference proteome</keyword>